<sequence length="161" mass="16889">MLIVLAGALVLPLLLFGGIFLAVGLNTGDEPGPYTVVFAKPGDECGPKGQYLDASTGEPLRCIGGGIRTSSVEFPGFSPAQNDEVRNWLATLAEDGGLNVFDHRSVQAKIDEIAAGLPPGTRVERESGTTETWIGAGLAGAGLLLGSGFARRWFQNRRAGY</sequence>
<evidence type="ECO:0000313" key="2">
    <source>
        <dbReference type="Proteomes" id="UP000093695"/>
    </source>
</evidence>
<dbReference type="KEGG" id="aori:SD37_01020"/>
<keyword evidence="2" id="KW-1185">Reference proteome</keyword>
<dbReference type="EMBL" id="CP016174">
    <property type="protein sequence ID" value="ANN14375.1"/>
    <property type="molecule type" value="Genomic_DNA"/>
</dbReference>
<organism evidence="1 2">
    <name type="scientific">Amycolatopsis orientalis</name>
    <name type="common">Nocardia orientalis</name>
    <dbReference type="NCBI Taxonomy" id="31958"/>
    <lineage>
        <taxon>Bacteria</taxon>
        <taxon>Bacillati</taxon>
        <taxon>Actinomycetota</taxon>
        <taxon>Actinomycetes</taxon>
        <taxon>Pseudonocardiales</taxon>
        <taxon>Pseudonocardiaceae</taxon>
        <taxon>Amycolatopsis</taxon>
    </lineage>
</organism>
<dbReference type="AlphaFoldDB" id="A0A193BQA5"/>
<protein>
    <submittedName>
        <fullName evidence="1">Uncharacterized protein</fullName>
    </submittedName>
</protein>
<dbReference type="Proteomes" id="UP000093695">
    <property type="component" value="Chromosome"/>
</dbReference>
<gene>
    <name evidence="1" type="ORF">SD37_01020</name>
</gene>
<name>A0A193BQA5_AMYOR</name>
<accession>A0A193BQA5</accession>
<reference evidence="1 2" key="1">
    <citation type="journal article" date="2015" name="Genome Announc.">
        <title>Draft Genome Sequence of Norvancomycin-Producing Strain Amycolatopsis orientalis CPCC200066.</title>
        <authorList>
            <person name="Lei X."/>
            <person name="Yuan F."/>
            <person name="Shi Y."/>
            <person name="Li X."/>
            <person name="Wang L."/>
            <person name="Hong B."/>
        </authorList>
    </citation>
    <scope>NUCLEOTIDE SEQUENCE [LARGE SCALE GENOMIC DNA]</scope>
    <source>
        <strain evidence="1 2">B-37</strain>
    </source>
</reference>
<proteinExistence type="predicted"/>
<evidence type="ECO:0000313" key="1">
    <source>
        <dbReference type="EMBL" id="ANN14375.1"/>
    </source>
</evidence>